<organism evidence="2 3">
    <name type="scientific">Rhizobium fredii</name>
    <name type="common">Sinorhizobium fredii</name>
    <dbReference type="NCBI Taxonomy" id="380"/>
    <lineage>
        <taxon>Bacteria</taxon>
        <taxon>Pseudomonadati</taxon>
        <taxon>Pseudomonadota</taxon>
        <taxon>Alphaproteobacteria</taxon>
        <taxon>Hyphomicrobiales</taxon>
        <taxon>Rhizobiaceae</taxon>
        <taxon>Sinorhizobium/Ensifer group</taxon>
        <taxon>Sinorhizobium</taxon>
    </lineage>
</organism>
<evidence type="ECO:0000256" key="1">
    <source>
        <dbReference type="SAM" id="MobiDB-lite"/>
    </source>
</evidence>
<evidence type="ECO:0000313" key="3">
    <source>
        <dbReference type="Proteomes" id="UP000220353"/>
    </source>
</evidence>
<comment type="caution">
    <text evidence="2">The sequence shown here is derived from an EMBL/GenBank/DDBJ whole genome shotgun (WGS) entry which is preliminary data.</text>
</comment>
<proteinExistence type="predicted"/>
<dbReference type="EMBL" id="NWTC01000110">
    <property type="protein sequence ID" value="PDT42079.1"/>
    <property type="molecule type" value="Genomic_DNA"/>
</dbReference>
<sequence>MAEHVAMMRRRGYKYTSQPVLFLQFDRFLQLNPQLETEPLSVCQWAATKGTRNHAYEREKLERAFAKILRHRDPSVPPRRSDPRPRKEVARQWRKPHI</sequence>
<dbReference type="Proteomes" id="UP000220353">
    <property type="component" value="Unassembled WGS sequence"/>
</dbReference>
<gene>
    <name evidence="2" type="ORF">CO661_34150</name>
</gene>
<reference evidence="2 3" key="1">
    <citation type="submission" date="2017-09" db="EMBL/GenBank/DDBJ databases">
        <title>Comparative genomics of rhizobia isolated from Phaseolus vulgaris in China.</title>
        <authorList>
            <person name="Tong W."/>
        </authorList>
    </citation>
    <scope>NUCLEOTIDE SEQUENCE [LARGE SCALE GENOMIC DNA]</scope>
    <source>
        <strain evidence="2 3">PCH1</strain>
    </source>
</reference>
<name>A0A2A6LM44_RHIFR</name>
<dbReference type="AlphaFoldDB" id="A0A2A6LM44"/>
<evidence type="ECO:0000313" key="2">
    <source>
        <dbReference type="EMBL" id="PDT42079.1"/>
    </source>
</evidence>
<feature type="region of interest" description="Disordered" evidence="1">
    <location>
        <begin position="69"/>
        <end position="98"/>
    </location>
</feature>
<protein>
    <submittedName>
        <fullName evidence="2">Uncharacterized protein</fullName>
    </submittedName>
</protein>
<accession>A0A2A6LM44</accession>
<feature type="compositionally biased region" description="Basic and acidic residues" evidence="1">
    <location>
        <begin position="69"/>
        <end position="91"/>
    </location>
</feature>